<dbReference type="GO" id="GO:0006046">
    <property type="term" value="P:N-acetylglucosamine catabolic process"/>
    <property type="evidence" value="ECO:0007669"/>
    <property type="project" value="UniProtKB-UniRule"/>
</dbReference>
<dbReference type="GO" id="GO:0019262">
    <property type="term" value="P:N-acetylneuraminate catabolic process"/>
    <property type="evidence" value="ECO:0007669"/>
    <property type="project" value="UniProtKB-UniRule"/>
</dbReference>
<gene>
    <name evidence="1 3" type="primary">nagB</name>
    <name evidence="3" type="ORF">EQP59_01140</name>
</gene>
<comment type="caution">
    <text evidence="1">Lacks conserved residue(s) required for the propagation of feature annotation.</text>
</comment>
<organism evidence="3 4">
    <name type="scientific">Ornithobacterium rhinotracheale</name>
    <dbReference type="NCBI Taxonomy" id="28251"/>
    <lineage>
        <taxon>Bacteria</taxon>
        <taxon>Pseudomonadati</taxon>
        <taxon>Bacteroidota</taxon>
        <taxon>Flavobacteriia</taxon>
        <taxon>Flavobacteriales</taxon>
        <taxon>Weeksellaceae</taxon>
        <taxon>Ornithobacterium</taxon>
    </lineage>
</organism>
<dbReference type="InterPro" id="IPR024078">
    <property type="entry name" value="LmbE-like_dom_sf"/>
</dbReference>
<feature type="active site" description="For ring-opening step" evidence="1">
    <location>
        <position position="184"/>
    </location>
</feature>
<dbReference type="Gene3D" id="3.40.50.10320">
    <property type="entry name" value="LmbE-like"/>
    <property type="match status" value="1"/>
</dbReference>
<dbReference type="InterPro" id="IPR037171">
    <property type="entry name" value="NagB/RpiA_transferase-like"/>
</dbReference>
<dbReference type="NCBIfam" id="TIGR00502">
    <property type="entry name" value="nagB"/>
    <property type="match status" value="1"/>
</dbReference>
<dbReference type="EC" id="3.5.99.6" evidence="1"/>
<feature type="domain" description="Glucosamine/galactosamine-6-phosphate isomerase" evidence="2">
    <location>
        <begin position="49"/>
        <end position="268"/>
    </location>
</feature>
<comment type="pathway">
    <text evidence="1">Amino-sugar metabolism; N-acetylneuraminate degradation; D-fructose 6-phosphate from N-acetylneuraminate: step 5/5.</text>
</comment>
<reference evidence="3 4" key="1">
    <citation type="submission" date="2019-01" db="EMBL/GenBank/DDBJ databases">
        <title>Whole Genome of Ornithobacterium rhinotracheale FARPER-174b.</title>
        <authorList>
            <person name="Tataje-Lavanda L.A."/>
            <person name="Montalvan A."/>
            <person name="Montesinos R."/>
            <person name="Zimic M."/>
            <person name="Fernandez-Sanchez M."/>
            <person name="Fernandez-Diaz M."/>
        </authorList>
    </citation>
    <scope>NUCLEOTIDE SEQUENCE [LARGE SCALE GENOMIC DNA]</scope>
    <source>
        <strain evidence="3 4">FARPER-174b</strain>
    </source>
</reference>
<evidence type="ECO:0000313" key="4">
    <source>
        <dbReference type="Proteomes" id="UP000287701"/>
    </source>
</evidence>
<comment type="similarity">
    <text evidence="1">Belongs to the glucosamine/galactosamine-6-phosphate isomerase family. NagB subfamily.</text>
</comment>
<protein>
    <recommendedName>
        <fullName evidence="1">Glucosamine-6-phosphate deaminase</fullName>
        <ecNumber evidence="1">3.5.99.6</ecNumber>
    </recommendedName>
    <alternativeName>
        <fullName evidence="1">GlcN6P deaminase</fullName>
        <shortName evidence="1">GNPDA</shortName>
    </alternativeName>
    <alternativeName>
        <fullName evidence="1">Glucosamine-6-phosphate isomerase</fullName>
    </alternativeName>
</protein>
<dbReference type="AlphaFoldDB" id="A0A3R5XSF2"/>
<dbReference type="PANTHER" id="PTHR42892">
    <property type="entry name" value="GLUCOSAMINE-6-PHOSPHATE DEAMINASE-LIKE PROTEIN BT_0258-RELATED"/>
    <property type="match status" value="1"/>
</dbReference>
<dbReference type="InterPro" id="IPR003737">
    <property type="entry name" value="GlcNAc_PI_deacetylase-related"/>
</dbReference>
<accession>A0A3R5XSF2</accession>
<proteinExistence type="inferred from homology"/>
<dbReference type="PANTHER" id="PTHR42892:SF1">
    <property type="entry name" value="GLUCOSAMINE-6-PHOSPHATE ISOMERASE"/>
    <property type="match status" value="1"/>
</dbReference>
<dbReference type="OrthoDB" id="9791139at2"/>
<dbReference type="GO" id="GO:0004342">
    <property type="term" value="F:glucosamine-6-phosphate deaminase activity"/>
    <property type="evidence" value="ECO:0007669"/>
    <property type="project" value="UniProtKB-UniRule"/>
</dbReference>
<dbReference type="HAMAP" id="MF_01241">
    <property type="entry name" value="GlcN6P_deamin"/>
    <property type="match status" value="1"/>
</dbReference>
<sequence length="661" mass="74627">MKNILEENPSLKKNKVILKQAKDALELSQFTREERIPVEIFDTALEGSKVAAREIADLIRAKQAAGEKCVLGLATGSSPIATYNELIRMHKEEGLSFKNVITFNLDEYYPMQADAPQSYHRFMHEHLFDHVDIDPANIHIPDGSVPVEQLAESCQAYERAIDEAGGIDLQLLGIGRTGHIGFNEPGSHMNTFTRLVSLDELTITDAAKDFGGINNVPKGAITMGVGSIFKARKIILLAWGDKKASIVKKAVEGKVVDEVPASYLQRHENAKYIIDFDAAGDLTRVKTPWKVGTCNWTPSLVKRAVVQLCIATGKPILKLTNKDYTDHNLNELIVTYGSAYNVNLQVFNDLQNTITGWPGGKPNADETKRPERKDPAQKRVIVFSPHPDDDVISMGGTLRRLVEQGHDVHVAYQVSGNIAVADYELLRPMLLMKNYLEENGDTSSETYKNLTQYLSELDENENFKAITPQILHLKGLLREEEAKSACRHVGVKEENAHFLRLPFYETGKVKKNDLSQKDVDIVKEFLRSIKPHQIFAAGDLMDPHGTHKVCLEAIFLALDQIKEDGDEWLKDCWVWMYRGAWQEWPINEIEMAVPMSPSELREKRNAILRHQSQMEAAPFMGTDSRLFWQRAEDRNRETADLYNKLGLAEYEAMEGFVRYIP</sequence>
<dbReference type="RefSeq" id="WP_128500565.1">
    <property type="nucleotide sequence ID" value="NZ_CP035107.1"/>
</dbReference>
<dbReference type="Pfam" id="PF02585">
    <property type="entry name" value="PIG-L"/>
    <property type="match status" value="1"/>
</dbReference>
<comment type="catalytic activity">
    <reaction evidence="1">
        <text>alpha-D-glucosamine 6-phosphate + H2O = beta-D-fructose 6-phosphate + NH4(+)</text>
        <dbReference type="Rhea" id="RHEA:12172"/>
        <dbReference type="ChEBI" id="CHEBI:15377"/>
        <dbReference type="ChEBI" id="CHEBI:28938"/>
        <dbReference type="ChEBI" id="CHEBI:57634"/>
        <dbReference type="ChEBI" id="CHEBI:75989"/>
        <dbReference type="EC" id="3.5.99.6"/>
    </reaction>
</comment>
<dbReference type="InterPro" id="IPR052960">
    <property type="entry name" value="GlcN6P_deaminase-like"/>
</dbReference>
<feature type="active site" description="Proton acceptor; for enolization step" evidence="1">
    <location>
        <position position="106"/>
    </location>
</feature>
<dbReference type="UniPathway" id="UPA00629">
    <property type="reaction ID" value="UER00684"/>
</dbReference>
<name>A0A3R5XSF2_ORNRH</name>
<dbReference type="Pfam" id="PF01182">
    <property type="entry name" value="Glucosamine_iso"/>
    <property type="match status" value="1"/>
</dbReference>
<evidence type="ECO:0000313" key="3">
    <source>
        <dbReference type="EMBL" id="QAR30058.1"/>
    </source>
</evidence>
<evidence type="ECO:0000256" key="1">
    <source>
        <dbReference type="HAMAP-Rule" id="MF_01241"/>
    </source>
</evidence>
<feature type="active site" description="Proton acceptor; for ring-opening step" evidence="1">
    <location>
        <position position="179"/>
    </location>
</feature>
<dbReference type="GO" id="GO:0005975">
    <property type="term" value="P:carbohydrate metabolic process"/>
    <property type="evidence" value="ECO:0007669"/>
    <property type="project" value="InterPro"/>
</dbReference>
<dbReference type="NCBIfam" id="NF002557">
    <property type="entry name" value="PRK02122.1"/>
    <property type="match status" value="1"/>
</dbReference>
<evidence type="ECO:0000259" key="2">
    <source>
        <dbReference type="Pfam" id="PF01182"/>
    </source>
</evidence>
<dbReference type="CDD" id="cd01399">
    <property type="entry name" value="GlcN6P_deaminase"/>
    <property type="match status" value="1"/>
</dbReference>
<dbReference type="Gene3D" id="3.40.50.1360">
    <property type="match status" value="1"/>
</dbReference>
<dbReference type="SUPFAM" id="SSF102588">
    <property type="entry name" value="LmbE-like"/>
    <property type="match status" value="1"/>
</dbReference>
<dbReference type="EMBL" id="CP035107">
    <property type="protein sequence ID" value="QAR30058.1"/>
    <property type="molecule type" value="Genomic_DNA"/>
</dbReference>
<dbReference type="InterPro" id="IPR006148">
    <property type="entry name" value="Glc/Gal-6P_isomerase"/>
</dbReference>
<comment type="function">
    <text evidence="1">Catalyzes the reversible isomerization-deamination of glucosamine 6-phosphate (GlcN6P) to form fructose 6-phosphate (Fru6P) and ammonium ion.</text>
</comment>
<keyword evidence="1 3" id="KW-0378">Hydrolase</keyword>
<keyword evidence="1" id="KW-0119">Carbohydrate metabolism</keyword>
<dbReference type="InterPro" id="IPR004547">
    <property type="entry name" value="Glucosamine6P_isomerase"/>
</dbReference>
<dbReference type="SUPFAM" id="SSF100950">
    <property type="entry name" value="NagB/RpiA/CoA transferase-like"/>
    <property type="match status" value="1"/>
</dbReference>
<dbReference type="Proteomes" id="UP000287701">
    <property type="component" value="Chromosome"/>
</dbReference>